<feature type="non-terminal residue" evidence="6">
    <location>
        <position position="294"/>
    </location>
</feature>
<dbReference type="OrthoDB" id="6151406at2759"/>
<proteinExistence type="predicted"/>
<dbReference type="SUPFAM" id="SSF48726">
    <property type="entry name" value="Immunoglobulin"/>
    <property type="match status" value="3"/>
</dbReference>
<dbReference type="Gene3D" id="2.60.40.10">
    <property type="entry name" value="Immunoglobulins"/>
    <property type="match status" value="3"/>
</dbReference>
<dbReference type="SMART" id="SM00409">
    <property type="entry name" value="IG"/>
    <property type="match status" value="3"/>
</dbReference>
<accession>A0A6I9P7E5</accession>
<dbReference type="PANTHER" id="PTHR11481">
    <property type="entry name" value="IMMUNOGLOBULIN FC RECEPTOR"/>
    <property type="match status" value="1"/>
</dbReference>
<dbReference type="AlphaFoldDB" id="A0A6I9P7E5"/>
<protein>
    <submittedName>
        <fullName evidence="6">Fc receptor-like protein 4</fullName>
    </submittedName>
</protein>
<dbReference type="GeneID" id="104957619"/>
<feature type="signal peptide" evidence="3">
    <location>
        <begin position="1"/>
        <end position="22"/>
    </location>
</feature>
<dbReference type="PROSITE" id="PS50835">
    <property type="entry name" value="IG_LIKE"/>
    <property type="match status" value="2"/>
</dbReference>
<dbReference type="PANTHER" id="PTHR11481:SF64">
    <property type="entry name" value="FC RECEPTOR-LIKE PROTEIN 4"/>
    <property type="match status" value="1"/>
</dbReference>
<dbReference type="InterPro" id="IPR003599">
    <property type="entry name" value="Ig_sub"/>
</dbReference>
<dbReference type="Proteomes" id="UP000504611">
    <property type="component" value="Unplaced"/>
</dbReference>
<keyword evidence="1 3" id="KW-0732">Signal</keyword>
<dbReference type="KEGG" id="ncc:104957619"/>
<evidence type="ECO:0000259" key="4">
    <source>
        <dbReference type="PROSITE" id="PS50835"/>
    </source>
</evidence>
<reference evidence="6" key="1">
    <citation type="submission" date="2025-08" db="UniProtKB">
        <authorList>
            <consortium name="RefSeq"/>
        </authorList>
    </citation>
    <scope>IDENTIFICATION</scope>
    <source>
        <tissue evidence="6">Muscle</tissue>
    </source>
</reference>
<organism evidence="5 6">
    <name type="scientific">Notothenia coriiceps</name>
    <name type="common">black rockcod</name>
    <dbReference type="NCBI Taxonomy" id="8208"/>
    <lineage>
        <taxon>Eukaryota</taxon>
        <taxon>Metazoa</taxon>
        <taxon>Chordata</taxon>
        <taxon>Craniata</taxon>
        <taxon>Vertebrata</taxon>
        <taxon>Euteleostomi</taxon>
        <taxon>Actinopterygii</taxon>
        <taxon>Neopterygii</taxon>
        <taxon>Teleostei</taxon>
        <taxon>Neoteleostei</taxon>
        <taxon>Acanthomorphata</taxon>
        <taxon>Eupercaria</taxon>
        <taxon>Perciformes</taxon>
        <taxon>Notothenioidei</taxon>
        <taxon>Nototheniidae</taxon>
        <taxon>Notothenia</taxon>
    </lineage>
</organism>
<dbReference type="InterPro" id="IPR050488">
    <property type="entry name" value="Ig_Fc_receptor"/>
</dbReference>
<evidence type="ECO:0000313" key="5">
    <source>
        <dbReference type="Proteomes" id="UP000504611"/>
    </source>
</evidence>
<feature type="domain" description="Ig-like" evidence="4">
    <location>
        <begin position="197"/>
        <end position="263"/>
    </location>
</feature>
<sequence length="294" mass="32964">MGHTLLSLLGFFLLSLLYRGQAQDAVLTIEPNWTTFFSGQSVTFKCDITGGKDSDWYYSIHNQHGEVFSPSNQNFRTLQPLTSGYSGEYQCLFQNGGSTKISNKIYLTVSDRIVILESPASTLFEGESVTLLCRHRIQREENAAFYRDGSLITTDRNHQSPLMTKNTVQVMSDGSSYSCKFGDEESELIKLKTEPKPKAQLRDIFPGGGNVTLTCSVGPSSASGWRYFWYKKGKTSEPLKTQDVVFLTNDRISVSRGGVYWCRGGRGNPVYYTEYSDAVVTNRAVVTLRPNWPE</sequence>
<dbReference type="GO" id="GO:0004888">
    <property type="term" value="F:transmembrane signaling receptor activity"/>
    <property type="evidence" value="ECO:0007669"/>
    <property type="project" value="TreeGrafter"/>
</dbReference>
<dbReference type="GO" id="GO:0009897">
    <property type="term" value="C:external side of plasma membrane"/>
    <property type="evidence" value="ECO:0007669"/>
    <property type="project" value="TreeGrafter"/>
</dbReference>
<keyword evidence="5" id="KW-1185">Reference proteome</keyword>
<dbReference type="RefSeq" id="XP_010783565.1">
    <property type="nucleotide sequence ID" value="XM_010785263.1"/>
</dbReference>
<gene>
    <name evidence="6" type="primary">LOC104957619</name>
</gene>
<dbReference type="GO" id="GO:0007166">
    <property type="term" value="P:cell surface receptor signaling pathway"/>
    <property type="evidence" value="ECO:0007669"/>
    <property type="project" value="TreeGrafter"/>
</dbReference>
<feature type="chain" id="PRO_5026680773" evidence="3">
    <location>
        <begin position="23"/>
        <end position="294"/>
    </location>
</feature>
<evidence type="ECO:0000256" key="1">
    <source>
        <dbReference type="ARBA" id="ARBA00022729"/>
    </source>
</evidence>
<feature type="domain" description="Ig-like" evidence="4">
    <location>
        <begin position="111"/>
        <end position="190"/>
    </location>
</feature>
<dbReference type="InterPro" id="IPR013783">
    <property type="entry name" value="Ig-like_fold"/>
</dbReference>
<evidence type="ECO:0000313" key="6">
    <source>
        <dbReference type="RefSeq" id="XP_010783565.1"/>
    </source>
</evidence>
<dbReference type="GO" id="GO:0006955">
    <property type="term" value="P:immune response"/>
    <property type="evidence" value="ECO:0007669"/>
    <property type="project" value="TreeGrafter"/>
</dbReference>
<keyword evidence="2" id="KW-1015">Disulfide bond</keyword>
<dbReference type="InterPro" id="IPR036179">
    <property type="entry name" value="Ig-like_dom_sf"/>
</dbReference>
<name>A0A6I9P7E5_9TELE</name>
<dbReference type="InterPro" id="IPR007110">
    <property type="entry name" value="Ig-like_dom"/>
</dbReference>
<evidence type="ECO:0000256" key="3">
    <source>
        <dbReference type="SAM" id="SignalP"/>
    </source>
</evidence>
<evidence type="ECO:0000256" key="2">
    <source>
        <dbReference type="ARBA" id="ARBA00023157"/>
    </source>
</evidence>
<dbReference type="Pfam" id="PF13895">
    <property type="entry name" value="Ig_2"/>
    <property type="match status" value="2"/>
</dbReference>